<keyword evidence="10" id="KW-1185">Reference proteome</keyword>
<keyword evidence="1" id="KW-0547">Nucleotide-binding</keyword>
<evidence type="ECO:0000256" key="5">
    <source>
        <dbReference type="SAM" id="Coils"/>
    </source>
</evidence>
<keyword evidence="2" id="KW-0378">Hydrolase</keyword>
<evidence type="ECO:0000256" key="2">
    <source>
        <dbReference type="ARBA" id="ARBA00022801"/>
    </source>
</evidence>
<feature type="region of interest" description="Disordered" evidence="6">
    <location>
        <begin position="1"/>
        <end position="53"/>
    </location>
</feature>
<evidence type="ECO:0000259" key="8">
    <source>
        <dbReference type="PROSITE" id="PS51194"/>
    </source>
</evidence>
<gene>
    <name evidence="9" type="ORF">H4219_003094</name>
</gene>
<feature type="compositionally biased region" description="Low complexity" evidence="6">
    <location>
        <begin position="501"/>
        <end position="514"/>
    </location>
</feature>
<dbReference type="InterPro" id="IPR027417">
    <property type="entry name" value="P-loop_NTPase"/>
</dbReference>
<dbReference type="GO" id="GO:0004386">
    <property type="term" value="F:helicase activity"/>
    <property type="evidence" value="ECO:0007669"/>
    <property type="project" value="UniProtKB-KW"/>
</dbReference>
<proteinExistence type="predicted"/>
<protein>
    <recommendedName>
        <fullName evidence="11">RNA helicase</fullName>
    </recommendedName>
</protein>
<dbReference type="AlphaFoldDB" id="A0A9W7ZZN5"/>
<dbReference type="GO" id="GO:0005524">
    <property type="term" value="F:ATP binding"/>
    <property type="evidence" value="ECO:0007669"/>
    <property type="project" value="UniProtKB-KW"/>
</dbReference>
<feature type="region of interest" description="Disordered" evidence="6">
    <location>
        <begin position="501"/>
        <end position="541"/>
    </location>
</feature>
<keyword evidence="5" id="KW-0175">Coiled coil</keyword>
<evidence type="ECO:0000313" key="10">
    <source>
        <dbReference type="Proteomes" id="UP001150538"/>
    </source>
</evidence>
<dbReference type="GO" id="GO:0016787">
    <property type="term" value="F:hydrolase activity"/>
    <property type="evidence" value="ECO:0007669"/>
    <property type="project" value="UniProtKB-KW"/>
</dbReference>
<evidence type="ECO:0000256" key="6">
    <source>
        <dbReference type="SAM" id="MobiDB-lite"/>
    </source>
</evidence>
<feature type="compositionally biased region" description="Basic residues" evidence="6">
    <location>
        <begin position="8"/>
        <end position="22"/>
    </location>
</feature>
<keyword evidence="3" id="KW-0347">Helicase</keyword>
<dbReference type="OrthoDB" id="10256233at2759"/>
<dbReference type="PANTHER" id="PTHR47960">
    <property type="entry name" value="DEAD-BOX ATP-DEPENDENT RNA HELICASE 50"/>
    <property type="match status" value="1"/>
</dbReference>
<feature type="domain" description="Helicase ATP-binding" evidence="7">
    <location>
        <begin position="209"/>
        <end position="422"/>
    </location>
</feature>
<dbReference type="Gene3D" id="3.40.50.300">
    <property type="entry name" value="P-loop containing nucleotide triphosphate hydrolases"/>
    <property type="match status" value="2"/>
</dbReference>
<evidence type="ECO:0000313" key="9">
    <source>
        <dbReference type="EMBL" id="KAJ1917632.1"/>
    </source>
</evidence>
<evidence type="ECO:0000256" key="1">
    <source>
        <dbReference type="ARBA" id="ARBA00022741"/>
    </source>
</evidence>
<dbReference type="InterPro" id="IPR011545">
    <property type="entry name" value="DEAD/DEAH_box_helicase_dom"/>
</dbReference>
<dbReference type="InterPro" id="IPR001650">
    <property type="entry name" value="Helicase_C-like"/>
</dbReference>
<dbReference type="CDD" id="cd18787">
    <property type="entry name" value="SF2_C_DEAD"/>
    <property type="match status" value="1"/>
</dbReference>
<name>A0A9W7ZZN5_9FUNG</name>
<evidence type="ECO:0000256" key="4">
    <source>
        <dbReference type="ARBA" id="ARBA00022840"/>
    </source>
</evidence>
<dbReference type="PROSITE" id="PS51194">
    <property type="entry name" value="HELICASE_CTER"/>
    <property type="match status" value="1"/>
</dbReference>
<dbReference type="PROSITE" id="PS51192">
    <property type="entry name" value="HELICASE_ATP_BIND_1"/>
    <property type="match status" value="1"/>
</dbReference>
<feature type="coiled-coil region" evidence="5">
    <location>
        <begin position="54"/>
        <end position="88"/>
    </location>
</feature>
<accession>A0A9W7ZZN5</accession>
<comment type="caution">
    <text evidence="9">The sequence shown here is derived from an EMBL/GenBank/DDBJ whole genome shotgun (WGS) entry which is preliminary data.</text>
</comment>
<organism evidence="9 10">
    <name type="scientific">Mycoemilia scoparia</name>
    <dbReference type="NCBI Taxonomy" id="417184"/>
    <lineage>
        <taxon>Eukaryota</taxon>
        <taxon>Fungi</taxon>
        <taxon>Fungi incertae sedis</taxon>
        <taxon>Zoopagomycota</taxon>
        <taxon>Kickxellomycotina</taxon>
        <taxon>Kickxellomycetes</taxon>
        <taxon>Kickxellales</taxon>
        <taxon>Kickxellaceae</taxon>
        <taxon>Mycoemilia</taxon>
    </lineage>
</organism>
<dbReference type="SMART" id="SM00490">
    <property type="entry name" value="HELICc"/>
    <property type="match status" value="1"/>
</dbReference>
<dbReference type="Proteomes" id="UP001150538">
    <property type="component" value="Unassembled WGS sequence"/>
</dbReference>
<feature type="domain" description="Helicase C-terminal" evidence="8">
    <location>
        <begin position="539"/>
        <end position="674"/>
    </location>
</feature>
<dbReference type="InterPro" id="IPR014001">
    <property type="entry name" value="Helicase_ATP-bd"/>
</dbReference>
<evidence type="ECO:0000259" key="7">
    <source>
        <dbReference type="PROSITE" id="PS51192"/>
    </source>
</evidence>
<evidence type="ECO:0000256" key="3">
    <source>
        <dbReference type="ARBA" id="ARBA00022806"/>
    </source>
</evidence>
<dbReference type="Pfam" id="PF00270">
    <property type="entry name" value="DEAD"/>
    <property type="match status" value="1"/>
</dbReference>
<sequence length="674" mass="74758">MSTGEKKPKAKRVFVKSKKKLAAARSSGGRAGRGKATKQRVQARKAEKTKQAFVQATKEAGKQAKTKLDKLEIEAKLQLKRSQTLRKNRAPGLGFTPARFRLLPIESDLCIIKRANGQVKMKIKATDLLKAKGTLKEYLESVNDFSQLGLLEDVSGSVESIIREQKRTRHHIRSDAPVEVKPTPIQALAIPEFSSSTSFKTEIDDSKPKQKSGQVPDIFMAAETGSGKTYAYLLPIISRIKEAEQAMIQATPNGSGENSAVDLRDKKQVGYSETRKPGTPYAVIMVPSRNLVTQLMDTIKTLSHTAKFSSAGVHLGLPRTTIKKRLALRPVDVIVGTPSAIQEYATQDQMISLGEVSHIVIDEADTIIDDDSFRKDAIAVIEASKNAAQTNGIDTRLVYVSATMPKIVCDKIYDMSPNLVHIATPSLHKALPRLSQTFVDVGSEFQGSKNNALWQVLRSNTSDRRTIIFCNRKTTAAKVHKLLVSAKFPALLIAGEVHNHSNTANENQNQNDNDGASNSRQMSKDKHKEKNTVKKNNKDADEKKITREEILEAFINNDPIPNHLIPEIIPEKPMYKKYSKQNEDFTQQYHQQQQQQNKQKVLVCTDILSRGVDTLGVSHVILYDFPTTAIDYLHRCGRTARAGSKGKVTALVTKRDRRLATMIRLAIKQGAVIS</sequence>
<dbReference type="SMART" id="SM00487">
    <property type="entry name" value="DEXDc"/>
    <property type="match status" value="1"/>
</dbReference>
<dbReference type="SUPFAM" id="SSF52540">
    <property type="entry name" value="P-loop containing nucleoside triphosphate hydrolases"/>
    <property type="match status" value="1"/>
</dbReference>
<feature type="compositionally biased region" description="Basic residues" evidence="6">
    <location>
        <begin position="32"/>
        <end position="43"/>
    </location>
</feature>
<dbReference type="Pfam" id="PF00271">
    <property type="entry name" value="Helicase_C"/>
    <property type="match status" value="1"/>
</dbReference>
<feature type="compositionally biased region" description="Basic and acidic residues" evidence="6">
    <location>
        <begin position="522"/>
        <end position="541"/>
    </location>
</feature>
<evidence type="ECO:0008006" key="11">
    <source>
        <dbReference type="Google" id="ProtNLM"/>
    </source>
</evidence>
<reference evidence="9" key="1">
    <citation type="submission" date="2022-07" db="EMBL/GenBank/DDBJ databases">
        <title>Phylogenomic reconstructions and comparative analyses of Kickxellomycotina fungi.</title>
        <authorList>
            <person name="Reynolds N.K."/>
            <person name="Stajich J.E."/>
            <person name="Barry K."/>
            <person name="Grigoriev I.V."/>
            <person name="Crous P."/>
            <person name="Smith M.E."/>
        </authorList>
    </citation>
    <scope>NUCLEOTIDE SEQUENCE</scope>
    <source>
        <strain evidence="9">NBRC 100468</strain>
    </source>
</reference>
<keyword evidence="4" id="KW-0067">ATP-binding</keyword>
<dbReference type="EMBL" id="JANBPU010000066">
    <property type="protein sequence ID" value="KAJ1917632.1"/>
    <property type="molecule type" value="Genomic_DNA"/>
</dbReference>
<dbReference type="GO" id="GO:0003676">
    <property type="term" value="F:nucleic acid binding"/>
    <property type="evidence" value="ECO:0007669"/>
    <property type="project" value="InterPro"/>
</dbReference>